<name>M6FLL7_9LEPT</name>
<protein>
    <submittedName>
        <fullName evidence="1">Uncharacterized protein</fullName>
    </submittedName>
</protein>
<proteinExistence type="predicted"/>
<reference evidence="1 2" key="1">
    <citation type="submission" date="2013-01" db="EMBL/GenBank/DDBJ databases">
        <authorList>
            <person name="Harkins D.M."/>
            <person name="Durkin A.S."/>
            <person name="Brinkac L.M."/>
            <person name="Haft D.H."/>
            <person name="Selengut J.D."/>
            <person name="Sanka R."/>
            <person name="DePew J."/>
            <person name="Purushe J."/>
            <person name="Hospenthal D.R."/>
            <person name="Murray C.K."/>
            <person name="Pimentel G."/>
            <person name="Wasfy M."/>
            <person name="Vinetz J.M."/>
            <person name="Sutton G.G."/>
            <person name="Nierman W.C."/>
            <person name="Fouts D.E."/>
        </authorList>
    </citation>
    <scope>NUCLEOTIDE SEQUENCE [LARGE SCALE GENOMIC DNA]</scope>
    <source>
        <strain evidence="1 2">2006001855</strain>
    </source>
</reference>
<evidence type="ECO:0000313" key="2">
    <source>
        <dbReference type="Proteomes" id="UP000012101"/>
    </source>
</evidence>
<dbReference type="Proteomes" id="UP000012101">
    <property type="component" value="Unassembled WGS sequence"/>
</dbReference>
<dbReference type="Gene3D" id="3.40.50.300">
    <property type="entry name" value="P-loop containing nucleotide triphosphate hydrolases"/>
    <property type="match status" value="1"/>
</dbReference>
<sequence>MERIEEENKLNNKEEGINSDAFFKEFSEKYKEVKFKNTILTILIWGWVGDGKTVSILTAKHYLDLLKHGISLGEIVDQQDLKELEKSNIKFENLRALDLAKNTLAFVREYTKEFIENCEWPKGTNKHIPFLLRIDTFDSKNAYLYIPDLPGGSFQEADDISSHFINGSNGIIILVDPKRYKESSHEARKYVSEVRYRIKFAAEKKIPTVIFINKADDLSGIPTNILDSVHEELTIYRSKLAGVEDEDYQILRSSVIGSKLWEEKSQPKPDEGAIFLPSADLRNPLNILKGWVWLIYKGYENSKQINDSIPSLHFRNHSKNINSVGANLLDIRLISNYKNLIGLPILIISDSEDKIEILFLTEDGKLNLVKFGNSSEFKTEKIGEIIEFDSDMTELKCFIREGFLVIGKRKNTSFLYSGILGSDLNKTELEHPVYSWELMGNEELFTSNENGNLSILKLENKKWIPKDFLTEFLPKPSKIELMYDFKDRSLFAHNGTISSGVRIANNKFGDRFEYKVVPKYDAESADVYVGRNLSLVSLAGEKFLVFDDTGKYSIAKTNFPEMCIVNQVERYAVVITKDNFIRIIHQDSEGKYKLTEDHFSKQLEAKPDAILLSEQSNSIFVFYKESGISIRFKIFGI</sequence>
<dbReference type="InterPro" id="IPR027417">
    <property type="entry name" value="P-loop_NTPase"/>
</dbReference>
<dbReference type="SUPFAM" id="SSF52540">
    <property type="entry name" value="P-loop containing nucleoside triphosphate hydrolases"/>
    <property type="match status" value="1"/>
</dbReference>
<gene>
    <name evidence="1" type="ORF">LEP1GSC038_2787</name>
</gene>
<comment type="caution">
    <text evidence="1">The sequence shown here is derived from an EMBL/GenBank/DDBJ whole genome shotgun (WGS) entry which is preliminary data.</text>
</comment>
<dbReference type="EMBL" id="AFJM02000028">
    <property type="protein sequence ID" value="EMM73668.1"/>
    <property type="molecule type" value="Genomic_DNA"/>
</dbReference>
<dbReference type="AlphaFoldDB" id="M6FLL7"/>
<organism evidence="1 2">
    <name type="scientific">Leptospira weilii str. 2006001855</name>
    <dbReference type="NCBI Taxonomy" id="996804"/>
    <lineage>
        <taxon>Bacteria</taxon>
        <taxon>Pseudomonadati</taxon>
        <taxon>Spirochaetota</taxon>
        <taxon>Spirochaetia</taxon>
        <taxon>Leptospirales</taxon>
        <taxon>Leptospiraceae</taxon>
        <taxon>Leptospira</taxon>
    </lineage>
</organism>
<evidence type="ECO:0000313" key="1">
    <source>
        <dbReference type="EMBL" id="EMM73668.1"/>
    </source>
</evidence>
<accession>M6FLL7</accession>
<dbReference type="CDD" id="cd00882">
    <property type="entry name" value="Ras_like_GTPase"/>
    <property type="match status" value="1"/>
</dbReference>